<sequence>MEIKEEEEVEMEMEMEETHYKRMLKRILEVFEDYKRGKRQYGSLLSVTSSNTGVLDALPREFEEETNYFIYSVIDIKEGGMGLLEEEYGIDTEEQRKKIIECIEEYEPYIHELLKIDR</sequence>
<dbReference type="Proteomes" id="UP000031258">
    <property type="component" value="Unassembled WGS sequence"/>
</dbReference>
<protein>
    <submittedName>
        <fullName evidence="1">Uncharacterized protein</fullName>
    </submittedName>
</protein>
<gene>
    <name evidence="1" type="ORF">NF27_CY00030</name>
</gene>
<accession>A0A0C1MUJ1</accession>
<dbReference type="AlphaFoldDB" id="A0A0C1MUJ1"/>
<proteinExistence type="predicted"/>
<dbReference type="STRING" id="86105.NF27_CY00030"/>
<dbReference type="EMBL" id="JSWE01000075">
    <property type="protein sequence ID" value="KIE05767.1"/>
    <property type="molecule type" value="Genomic_DNA"/>
</dbReference>
<organism evidence="1 2">
    <name type="scientific">Candidatus Jidaibacter acanthamoebae</name>
    <dbReference type="NCBI Taxonomy" id="86105"/>
    <lineage>
        <taxon>Bacteria</taxon>
        <taxon>Pseudomonadati</taxon>
        <taxon>Pseudomonadota</taxon>
        <taxon>Alphaproteobacteria</taxon>
        <taxon>Rickettsiales</taxon>
        <taxon>Candidatus Midichloriaceae</taxon>
        <taxon>Candidatus Jidaibacter</taxon>
    </lineage>
</organism>
<evidence type="ECO:0000313" key="1">
    <source>
        <dbReference type="EMBL" id="KIE05767.1"/>
    </source>
</evidence>
<evidence type="ECO:0000313" key="2">
    <source>
        <dbReference type="Proteomes" id="UP000031258"/>
    </source>
</evidence>
<keyword evidence="2" id="KW-1185">Reference proteome</keyword>
<name>A0A0C1MUJ1_9RICK</name>
<reference evidence="1 2" key="1">
    <citation type="submission" date="2014-11" db="EMBL/GenBank/DDBJ databases">
        <title>A Rickettsiales Symbiont of Amoebae With Ancient Features.</title>
        <authorList>
            <person name="Schulz F."/>
            <person name="Martijn J."/>
            <person name="Wascher F."/>
            <person name="Kostanjsek R."/>
            <person name="Ettema T.J."/>
            <person name="Horn M."/>
        </authorList>
    </citation>
    <scope>NUCLEOTIDE SEQUENCE [LARGE SCALE GENOMIC DNA]</scope>
    <source>
        <strain evidence="1 2">UWC36</strain>
    </source>
</reference>
<comment type="caution">
    <text evidence="1">The sequence shown here is derived from an EMBL/GenBank/DDBJ whole genome shotgun (WGS) entry which is preliminary data.</text>
</comment>